<protein>
    <submittedName>
        <fullName evidence="8">Cytochrome P450</fullName>
    </submittedName>
</protein>
<dbReference type="InterPro" id="IPR002403">
    <property type="entry name" value="Cyt_P450_E_grp-IV"/>
</dbReference>
<dbReference type="GO" id="GO:0005506">
    <property type="term" value="F:iron ion binding"/>
    <property type="evidence" value="ECO:0007669"/>
    <property type="project" value="InterPro"/>
</dbReference>
<accession>A0A9P5NWZ1</accession>
<comment type="caution">
    <text evidence="8">The sequence shown here is derived from an EMBL/GenBank/DDBJ whole genome shotgun (WGS) entry which is preliminary data.</text>
</comment>
<evidence type="ECO:0000256" key="3">
    <source>
        <dbReference type="ARBA" id="ARBA00022723"/>
    </source>
</evidence>
<comment type="cofactor">
    <cofactor evidence="1 6">
        <name>heme</name>
        <dbReference type="ChEBI" id="CHEBI:30413"/>
    </cofactor>
</comment>
<feature type="binding site" description="axial binding residue" evidence="6">
    <location>
        <position position="444"/>
    </location>
    <ligand>
        <name>heme</name>
        <dbReference type="ChEBI" id="CHEBI:30413"/>
    </ligand>
    <ligandPart>
        <name>Fe</name>
        <dbReference type="ChEBI" id="CHEBI:18248"/>
    </ligandPart>
</feature>
<keyword evidence="4 7" id="KW-0560">Oxidoreductase</keyword>
<proteinExistence type="inferred from homology"/>
<dbReference type="InterPro" id="IPR036396">
    <property type="entry name" value="Cyt_P450_sf"/>
</dbReference>
<dbReference type="PRINTS" id="PR00465">
    <property type="entry name" value="EP450IV"/>
</dbReference>
<keyword evidence="6 7" id="KW-0349">Heme</keyword>
<keyword evidence="3 6" id="KW-0479">Metal-binding</keyword>
<dbReference type="Gene3D" id="1.10.630.10">
    <property type="entry name" value="Cytochrome P450"/>
    <property type="match status" value="1"/>
</dbReference>
<keyword evidence="9" id="KW-1185">Reference proteome</keyword>
<gene>
    <name evidence="8" type="ORF">CPB84DRAFT_1704542</name>
</gene>
<evidence type="ECO:0000256" key="5">
    <source>
        <dbReference type="ARBA" id="ARBA00023004"/>
    </source>
</evidence>
<sequence length="504" mass="57004">MNLDTSTALPALTALLAVYLAWKWVNSTTYKLRHIPTVGSSGIISSYFDAFRFFRHAHEIIHEGYTKFPGSAFKVPTISRWTVVVSGQQMIDDIKRATDDQMSFEEAVAETIQTDYTLGHQVRVDHYHIPIVRTPLTRNIAIRFSDIKDEISTAFSELIPAKEDEWMSLPALPTIMKVVCRTSNRLFVGLPLCRNPDYRQLNEQFTIDVIVGAQIINMFPNLVKPIVGRILTKVPASIKRAVSHLQPLIEEQLEQEEKYGKDRPDKPNNLVSWLLDEAKGPQRNIDDLAIRVLTINFAAIHTTTNALTHVLYNLAAHPEYAAPMREEVEAVIEVEGLNKLSMTKMRKVDSFIKESQRLAIGGVSMNRKILKDFTFSNGITLPAGTIVAVATYSTHMDDQNYDSAREFQGFRFANLRDEDGEGLKHQFVALEQNFLTFGGGRHACPGRFFAANELKAMLAYVLLNYDIKFPDDGPRPQDVWIQAVASPNRKAEVMFKKRKSTNFV</sequence>
<evidence type="ECO:0000256" key="2">
    <source>
        <dbReference type="ARBA" id="ARBA00010617"/>
    </source>
</evidence>
<dbReference type="InterPro" id="IPR001128">
    <property type="entry name" value="Cyt_P450"/>
</dbReference>
<evidence type="ECO:0000313" key="9">
    <source>
        <dbReference type="Proteomes" id="UP000724874"/>
    </source>
</evidence>
<name>A0A9P5NWZ1_GYMJU</name>
<dbReference type="PROSITE" id="PS00086">
    <property type="entry name" value="CYTOCHROME_P450"/>
    <property type="match status" value="1"/>
</dbReference>
<evidence type="ECO:0000313" key="8">
    <source>
        <dbReference type="EMBL" id="KAF8906748.1"/>
    </source>
</evidence>
<evidence type="ECO:0000256" key="4">
    <source>
        <dbReference type="ARBA" id="ARBA00023002"/>
    </source>
</evidence>
<dbReference type="InterPro" id="IPR017972">
    <property type="entry name" value="Cyt_P450_CS"/>
</dbReference>
<dbReference type="GO" id="GO:0016705">
    <property type="term" value="F:oxidoreductase activity, acting on paired donors, with incorporation or reduction of molecular oxygen"/>
    <property type="evidence" value="ECO:0007669"/>
    <property type="project" value="InterPro"/>
</dbReference>
<dbReference type="OrthoDB" id="1844152at2759"/>
<organism evidence="8 9">
    <name type="scientific">Gymnopilus junonius</name>
    <name type="common">Spectacular rustgill mushroom</name>
    <name type="synonym">Gymnopilus spectabilis subsp. junonius</name>
    <dbReference type="NCBI Taxonomy" id="109634"/>
    <lineage>
        <taxon>Eukaryota</taxon>
        <taxon>Fungi</taxon>
        <taxon>Dikarya</taxon>
        <taxon>Basidiomycota</taxon>
        <taxon>Agaricomycotina</taxon>
        <taxon>Agaricomycetes</taxon>
        <taxon>Agaricomycetidae</taxon>
        <taxon>Agaricales</taxon>
        <taxon>Agaricineae</taxon>
        <taxon>Hymenogastraceae</taxon>
        <taxon>Gymnopilus</taxon>
    </lineage>
</organism>
<evidence type="ECO:0000256" key="1">
    <source>
        <dbReference type="ARBA" id="ARBA00001971"/>
    </source>
</evidence>
<dbReference type="PANTHER" id="PTHR46206">
    <property type="entry name" value="CYTOCHROME P450"/>
    <property type="match status" value="1"/>
</dbReference>
<comment type="similarity">
    <text evidence="2 7">Belongs to the cytochrome P450 family.</text>
</comment>
<dbReference type="GO" id="GO:0020037">
    <property type="term" value="F:heme binding"/>
    <property type="evidence" value="ECO:0007669"/>
    <property type="project" value="InterPro"/>
</dbReference>
<dbReference type="SUPFAM" id="SSF48264">
    <property type="entry name" value="Cytochrome P450"/>
    <property type="match status" value="1"/>
</dbReference>
<dbReference type="EMBL" id="JADNYJ010000017">
    <property type="protein sequence ID" value="KAF8906748.1"/>
    <property type="molecule type" value="Genomic_DNA"/>
</dbReference>
<dbReference type="Pfam" id="PF00067">
    <property type="entry name" value="p450"/>
    <property type="match status" value="1"/>
</dbReference>
<evidence type="ECO:0000256" key="7">
    <source>
        <dbReference type="RuleBase" id="RU000461"/>
    </source>
</evidence>
<keyword evidence="7" id="KW-0503">Monooxygenase</keyword>
<evidence type="ECO:0000256" key="6">
    <source>
        <dbReference type="PIRSR" id="PIRSR602403-1"/>
    </source>
</evidence>
<dbReference type="AlphaFoldDB" id="A0A9P5NWZ1"/>
<dbReference type="Proteomes" id="UP000724874">
    <property type="component" value="Unassembled WGS sequence"/>
</dbReference>
<reference evidence="8" key="1">
    <citation type="submission" date="2020-11" db="EMBL/GenBank/DDBJ databases">
        <authorList>
            <consortium name="DOE Joint Genome Institute"/>
            <person name="Ahrendt S."/>
            <person name="Riley R."/>
            <person name="Andreopoulos W."/>
            <person name="LaButti K."/>
            <person name="Pangilinan J."/>
            <person name="Ruiz-duenas F.J."/>
            <person name="Barrasa J.M."/>
            <person name="Sanchez-Garcia M."/>
            <person name="Camarero S."/>
            <person name="Miyauchi S."/>
            <person name="Serrano A."/>
            <person name="Linde D."/>
            <person name="Babiker R."/>
            <person name="Drula E."/>
            <person name="Ayuso-Fernandez I."/>
            <person name="Pacheco R."/>
            <person name="Padilla G."/>
            <person name="Ferreira P."/>
            <person name="Barriuso J."/>
            <person name="Kellner H."/>
            <person name="Castanera R."/>
            <person name="Alfaro M."/>
            <person name="Ramirez L."/>
            <person name="Pisabarro A.G."/>
            <person name="Kuo A."/>
            <person name="Tritt A."/>
            <person name="Lipzen A."/>
            <person name="He G."/>
            <person name="Yan M."/>
            <person name="Ng V."/>
            <person name="Cullen D."/>
            <person name="Martin F."/>
            <person name="Rosso M.-N."/>
            <person name="Henrissat B."/>
            <person name="Hibbett D."/>
            <person name="Martinez A.T."/>
            <person name="Grigoriev I.V."/>
        </authorList>
    </citation>
    <scope>NUCLEOTIDE SEQUENCE</scope>
    <source>
        <strain evidence="8">AH 44721</strain>
    </source>
</reference>
<dbReference type="GO" id="GO:0004497">
    <property type="term" value="F:monooxygenase activity"/>
    <property type="evidence" value="ECO:0007669"/>
    <property type="project" value="UniProtKB-KW"/>
</dbReference>
<keyword evidence="5 6" id="KW-0408">Iron</keyword>
<dbReference type="CDD" id="cd11041">
    <property type="entry name" value="CYP503A1-like"/>
    <property type="match status" value="1"/>
</dbReference>